<proteinExistence type="predicted"/>
<evidence type="ECO:0000313" key="9">
    <source>
        <dbReference type="Proteomes" id="UP000249061"/>
    </source>
</evidence>
<dbReference type="InterPro" id="IPR020846">
    <property type="entry name" value="MFS_dom"/>
</dbReference>
<dbReference type="GO" id="GO:0005886">
    <property type="term" value="C:plasma membrane"/>
    <property type="evidence" value="ECO:0007669"/>
    <property type="project" value="UniProtKB-SubCell"/>
</dbReference>
<dbReference type="PANTHER" id="PTHR43124">
    <property type="entry name" value="PURINE EFFLUX PUMP PBUE"/>
    <property type="match status" value="1"/>
</dbReference>
<evidence type="ECO:0000256" key="6">
    <source>
        <dbReference type="SAM" id="Phobius"/>
    </source>
</evidence>
<evidence type="ECO:0000256" key="3">
    <source>
        <dbReference type="ARBA" id="ARBA00022692"/>
    </source>
</evidence>
<evidence type="ECO:0000256" key="2">
    <source>
        <dbReference type="ARBA" id="ARBA00022475"/>
    </source>
</evidence>
<dbReference type="AlphaFoldDB" id="A0A2W5VAK7"/>
<evidence type="ECO:0000256" key="4">
    <source>
        <dbReference type="ARBA" id="ARBA00022989"/>
    </source>
</evidence>
<feature type="transmembrane region" description="Helical" evidence="6">
    <location>
        <begin position="117"/>
        <end position="140"/>
    </location>
</feature>
<dbReference type="InterPro" id="IPR005829">
    <property type="entry name" value="Sugar_transporter_CS"/>
</dbReference>
<feature type="transmembrane region" description="Helical" evidence="6">
    <location>
        <begin position="94"/>
        <end position="111"/>
    </location>
</feature>
<dbReference type="InterPro" id="IPR011701">
    <property type="entry name" value="MFS"/>
</dbReference>
<dbReference type="Gene3D" id="1.20.1250.20">
    <property type="entry name" value="MFS general substrate transporter like domains"/>
    <property type="match status" value="2"/>
</dbReference>
<accession>A0A2W5VAK7</accession>
<evidence type="ECO:0000313" key="8">
    <source>
        <dbReference type="EMBL" id="PZR07191.1"/>
    </source>
</evidence>
<sequence>MSAAEPLPQASLSATLFETVDAKTRRLTEFGLALGGFAIGTGEFSIMGLLPNVSSDLGVSIPEAGGLVSAYALGVTVGAPILAIACARVPRRQLLLWLMGTYVIGNLLSAWSPDFGWAWGLRFLTGFPHGAFFGVSALLAAEMAGPGQRAVAVGRVMLGLTVATIVGTPLATALGQHGSWRMAYVLVSALALGSFALVFTFAPQTPVQGSPSPLRELGGFAKSQVWLTLGIAAIGFGGLFSIYTYLNSTLTQLAGLDASKVPLVLSATGVGMVIGNVVGSRLADKSLRNTIAGTLVWSMVTCALFSLVAHDAVLAAVAMVLVGCGFALGPALQTRLMDVAGDAQTLAASANHSAFNVANALGAYLGGLAVSGGYGWPSTGLVGVAMAMGGFVLFAISWWRDRATFR</sequence>
<evidence type="ECO:0000256" key="5">
    <source>
        <dbReference type="ARBA" id="ARBA00023136"/>
    </source>
</evidence>
<feature type="transmembrane region" description="Helical" evidence="6">
    <location>
        <begin position="183"/>
        <end position="204"/>
    </location>
</feature>
<feature type="transmembrane region" description="Helical" evidence="6">
    <location>
        <begin position="314"/>
        <end position="332"/>
    </location>
</feature>
<organism evidence="8 9">
    <name type="scientific">Archangium gephyra</name>
    <dbReference type="NCBI Taxonomy" id="48"/>
    <lineage>
        <taxon>Bacteria</taxon>
        <taxon>Pseudomonadati</taxon>
        <taxon>Myxococcota</taxon>
        <taxon>Myxococcia</taxon>
        <taxon>Myxococcales</taxon>
        <taxon>Cystobacterineae</taxon>
        <taxon>Archangiaceae</taxon>
        <taxon>Archangium</taxon>
    </lineage>
</organism>
<dbReference type="PROSITE" id="PS50850">
    <property type="entry name" value="MFS"/>
    <property type="match status" value="1"/>
</dbReference>
<dbReference type="PROSITE" id="PS00217">
    <property type="entry name" value="SUGAR_TRANSPORT_2"/>
    <property type="match status" value="1"/>
</dbReference>
<dbReference type="GO" id="GO:0022857">
    <property type="term" value="F:transmembrane transporter activity"/>
    <property type="evidence" value="ECO:0007669"/>
    <property type="project" value="InterPro"/>
</dbReference>
<dbReference type="InterPro" id="IPR036259">
    <property type="entry name" value="MFS_trans_sf"/>
</dbReference>
<keyword evidence="2" id="KW-1003">Cell membrane</keyword>
<keyword evidence="5 6" id="KW-0472">Membrane</keyword>
<feature type="domain" description="Major facilitator superfamily (MFS) profile" evidence="7">
    <location>
        <begin position="28"/>
        <end position="402"/>
    </location>
</feature>
<evidence type="ECO:0000259" key="7">
    <source>
        <dbReference type="PROSITE" id="PS50850"/>
    </source>
</evidence>
<name>A0A2W5VAK7_9BACT</name>
<dbReference type="InterPro" id="IPR050189">
    <property type="entry name" value="MFS_Efflux_Transporters"/>
</dbReference>
<feature type="transmembrane region" description="Helical" evidence="6">
    <location>
        <begin position="152"/>
        <end position="171"/>
    </location>
</feature>
<keyword evidence="3 6" id="KW-0812">Transmembrane</keyword>
<dbReference type="SUPFAM" id="SSF103473">
    <property type="entry name" value="MFS general substrate transporter"/>
    <property type="match status" value="1"/>
</dbReference>
<feature type="transmembrane region" description="Helical" evidence="6">
    <location>
        <begin position="225"/>
        <end position="246"/>
    </location>
</feature>
<keyword evidence="4 6" id="KW-1133">Transmembrane helix</keyword>
<feature type="transmembrane region" description="Helical" evidence="6">
    <location>
        <begin position="290"/>
        <end position="308"/>
    </location>
</feature>
<feature type="transmembrane region" description="Helical" evidence="6">
    <location>
        <begin position="258"/>
        <end position="278"/>
    </location>
</feature>
<protein>
    <submittedName>
        <fullName evidence="8">MFS transporter</fullName>
    </submittedName>
</protein>
<comment type="subcellular location">
    <subcellularLocation>
        <location evidence="1">Cell membrane</location>
        <topology evidence="1">Multi-pass membrane protein</topology>
    </subcellularLocation>
</comment>
<dbReference type="Proteomes" id="UP000249061">
    <property type="component" value="Unassembled WGS sequence"/>
</dbReference>
<comment type="caution">
    <text evidence="8">The sequence shown here is derived from an EMBL/GenBank/DDBJ whole genome shotgun (WGS) entry which is preliminary data.</text>
</comment>
<evidence type="ECO:0000256" key="1">
    <source>
        <dbReference type="ARBA" id="ARBA00004651"/>
    </source>
</evidence>
<gene>
    <name evidence="8" type="ORF">DI536_28445</name>
</gene>
<feature type="transmembrane region" description="Helical" evidence="6">
    <location>
        <begin position="380"/>
        <end position="399"/>
    </location>
</feature>
<dbReference type="Pfam" id="PF07690">
    <property type="entry name" value="MFS_1"/>
    <property type="match status" value="1"/>
</dbReference>
<feature type="transmembrane region" description="Helical" evidence="6">
    <location>
        <begin position="30"/>
        <end position="50"/>
    </location>
</feature>
<feature type="transmembrane region" description="Helical" evidence="6">
    <location>
        <begin position="353"/>
        <end position="374"/>
    </location>
</feature>
<dbReference type="EMBL" id="QFQP01000033">
    <property type="protein sequence ID" value="PZR07191.1"/>
    <property type="molecule type" value="Genomic_DNA"/>
</dbReference>
<dbReference type="PANTHER" id="PTHR43124:SF3">
    <property type="entry name" value="CHLORAMPHENICOL EFFLUX PUMP RV0191"/>
    <property type="match status" value="1"/>
</dbReference>
<feature type="transmembrane region" description="Helical" evidence="6">
    <location>
        <begin position="70"/>
        <end position="87"/>
    </location>
</feature>
<dbReference type="CDD" id="cd17324">
    <property type="entry name" value="MFS_NepI_like"/>
    <property type="match status" value="1"/>
</dbReference>
<reference evidence="8 9" key="1">
    <citation type="submission" date="2017-08" db="EMBL/GenBank/DDBJ databases">
        <title>Infants hospitalized years apart are colonized by the same room-sourced microbial strains.</title>
        <authorList>
            <person name="Brooks B."/>
            <person name="Olm M.R."/>
            <person name="Firek B.A."/>
            <person name="Baker R."/>
            <person name="Thomas B.C."/>
            <person name="Morowitz M.J."/>
            <person name="Banfield J.F."/>
        </authorList>
    </citation>
    <scope>NUCLEOTIDE SEQUENCE [LARGE SCALE GENOMIC DNA]</scope>
    <source>
        <strain evidence="8">S2_003_000_R2_14</strain>
    </source>
</reference>